<feature type="binding site" evidence="9">
    <location>
        <position position="351"/>
    </location>
    <ligand>
        <name>Mn(2+)</name>
        <dbReference type="ChEBI" id="CHEBI:29035"/>
        <label>1</label>
    </ligand>
</feature>
<keyword evidence="9" id="KW-0963">Cytoplasm</keyword>
<comment type="catalytic activity">
    <reaction evidence="2 9">
        <text>Release of an N-terminal amino acid, preferentially leucine, but not glutamic or aspartic acids.</text>
        <dbReference type="EC" id="3.4.11.10"/>
    </reaction>
</comment>
<dbReference type="Pfam" id="PF02789">
    <property type="entry name" value="Peptidase_M17_N"/>
    <property type="match status" value="1"/>
</dbReference>
<dbReference type="GO" id="GO:0006508">
    <property type="term" value="P:proteolysis"/>
    <property type="evidence" value="ECO:0007669"/>
    <property type="project" value="UniProtKB-KW"/>
</dbReference>
<evidence type="ECO:0000256" key="1">
    <source>
        <dbReference type="ARBA" id="ARBA00000135"/>
    </source>
</evidence>
<dbReference type="InterPro" id="IPR000819">
    <property type="entry name" value="Peptidase_M17_C"/>
</dbReference>
<dbReference type="PRINTS" id="PR00481">
    <property type="entry name" value="LAMNOPPTDASE"/>
</dbReference>
<evidence type="ECO:0000313" key="11">
    <source>
        <dbReference type="EMBL" id="SDY21278.1"/>
    </source>
</evidence>
<evidence type="ECO:0000256" key="3">
    <source>
        <dbReference type="ARBA" id="ARBA00009528"/>
    </source>
</evidence>
<evidence type="ECO:0000256" key="8">
    <source>
        <dbReference type="ARBA" id="ARBA00023211"/>
    </source>
</evidence>
<dbReference type="HAMAP" id="MF_00181">
    <property type="entry name" value="Cytosol_peptidase_M17"/>
    <property type="match status" value="1"/>
</dbReference>
<dbReference type="InterPro" id="IPR023042">
    <property type="entry name" value="Peptidase_M17_leu_NH2_pept"/>
</dbReference>
<dbReference type="InterPro" id="IPR008283">
    <property type="entry name" value="Peptidase_M17_N"/>
</dbReference>
<dbReference type="PANTHER" id="PTHR11963:SF23">
    <property type="entry name" value="CYTOSOL AMINOPEPTIDASE"/>
    <property type="match status" value="1"/>
</dbReference>
<feature type="domain" description="Cytosol aminopeptidase" evidence="10">
    <location>
        <begin position="347"/>
        <end position="354"/>
    </location>
</feature>
<dbReference type="AlphaFoldDB" id="A0A1H3I2D4"/>
<feature type="binding site" evidence="9">
    <location>
        <position position="272"/>
    </location>
    <ligand>
        <name>Mn(2+)</name>
        <dbReference type="ChEBI" id="CHEBI:29035"/>
        <label>1</label>
    </ligand>
</feature>
<accession>A0A1H3I2D4</accession>
<dbReference type="NCBIfam" id="NF002077">
    <property type="entry name" value="PRK00913.2-4"/>
    <property type="match status" value="1"/>
</dbReference>
<dbReference type="PROSITE" id="PS00631">
    <property type="entry name" value="CYTOSOL_AP"/>
    <property type="match status" value="1"/>
</dbReference>
<dbReference type="Gene3D" id="3.40.630.10">
    <property type="entry name" value="Zn peptidases"/>
    <property type="match status" value="1"/>
</dbReference>
<feature type="binding site" evidence="9">
    <location>
        <position position="290"/>
    </location>
    <ligand>
        <name>Mn(2+)</name>
        <dbReference type="ChEBI" id="CHEBI:29035"/>
        <label>2</label>
    </ligand>
</feature>
<dbReference type="EC" id="3.4.11.10" evidence="9"/>
<keyword evidence="6 9" id="KW-0479">Metal-binding</keyword>
<keyword evidence="12" id="KW-1185">Reference proteome</keyword>
<comment type="similarity">
    <text evidence="3 9">Belongs to the peptidase M17 family.</text>
</comment>
<evidence type="ECO:0000256" key="4">
    <source>
        <dbReference type="ARBA" id="ARBA00022438"/>
    </source>
</evidence>
<keyword evidence="8 9" id="KW-0464">Manganese</keyword>
<sequence length="497" mass="53275">MDFAIKSGSPDKYRGDCVVVGVFESGKLSEAARQLDDACKGYLGKVTGQGDMDGKANTTLLLHGVPNIASKRVLLVGMGKEKTYGEKAFLGAVRAGFKTLHQTGAKDAAIYLLDVPVRQRDFAWGVFQTVVLAEESIYRFDRLKSKPEKHLPSLAKVVIAVNDKSSQTAAEAALRQGVATAQGMKVTKDLGNLAPNICTPAYLAEQAKDLAKAFKLKLSVLEEKDMEKLGMGALLAVARGSRQPAKLIVLEYRGQLKMEKPIVLVGKGVTFDTGGISLKPAAEMDEMKYDMSGAASVLGTLTAVAEMQLPINVVGIIPATENMPGGNATKPGDVVTSLSGQTIEILNTDAEGRLILCDALTYAERYKPEAVIDIATLTGACVVALGHVVTGLMGNNEQLAQDLLQAGEQVSDRAWQLPLWEEYQDLLKSNFADMANIGGRWGGAITAACFLSRFTEKFQWVHLDIAGTAWKSGQDKGSTGRPVPLLTQFLVARAQQK</sequence>
<protein>
    <recommendedName>
        <fullName evidence="9">Probable cytosol aminopeptidase</fullName>
        <ecNumber evidence="9">3.4.11.1</ecNumber>
    </recommendedName>
    <alternativeName>
        <fullName evidence="9">Leucine aminopeptidase</fullName>
        <shortName evidence="9">LAP</shortName>
        <ecNumber evidence="9">3.4.11.10</ecNumber>
    </alternativeName>
    <alternativeName>
        <fullName evidence="9">Leucyl aminopeptidase</fullName>
    </alternativeName>
</protein>
<evidence type="ECO:0000256" key="5">
    <source>
        <dbReference type="ARBA" id="ARBA00022670"/>
    </source>
</evidence>
<dbReference type="FunFam" id="3.40.630.10:FF:000004">
    <property type="entry name" value="Probable cytosol aminopeptidase"/>
    <property type="match status" value="1"/>
</dbReference>
<keyword evidence="5 9" id="KW-0645">Protease</keyword>
<dbReference type="Proteomes" id="UP000198640">
    <property type="component" value="Unassembled WGS sequence"/>
</dbReference>
<evidence type="ECO:0000256" key="2">
    <source>
        <dbReference type="ARBA" id="ARBA00000967"/>
    </source>
</evidence>
<organism evidence="11 12">
    <name type="scientific">Nitrosomonas halophila</name>
    <dbReference type="NCBI Taxonomy" id="44576"/>
    <lineage>
        <taxon>Bacteria</taxon>
        <taxon>Pseudomonadati</taxon>
        <taxon>Pseudomonadota</taxon>
        <taxon>Betaproteobacteria</taxon>
        <taxon>Nitrosomonadales</taxon>
        <taxon>Nitrosomonadaceae</taxon>
        <taxon>Nitrosomonas</taxon>
    </lineage>
</organism>
<dbReference type="GO" id="GO:0005737">
    <property type="term" value="C:cytoplasm"/>
    <property type="evidence" value="ECO:0007669"/>
    <property type="project" value="UniProtKB-SubCell"/>
</dbReference>
<feature type="binding site" evidence="9">
    <location>
        <position position="349"/>
    </location>
    <ligand>
        <name>Mn(2+)</name>
        <dbReference type="ChEBI" id="CHEBI:29035"/>
        <label>1</label>
    </ligand>
</feature>
<feature type="binding site" evidence="9">
    <location>
        <position position="272"/>
    </location>
    <ligand>
        <name>Mn(2+)</name>
        <dbReference type="ChEBI" id="CHEBI:29035"/>
        <label>2</label>
    </ligand>
</feature>
<evidence type="ECO:0000256" key="7">
    <source>
        <dbReference type="ARBA" id="ARBA00022801"/>
    </source>
</evidence>
<dbReference type="NCBIfam" id="NF002074">
    <property type="entry name" value="PRK00913.1-4"/>
    <property type="match status" value="1"/>
</dbReference>
<comment type="subcellular location">
    <subcellularLocation>
        <location evidence="9">Cytoplasm</location>
    </subcellularLocation>
</comment>
<dbReference type="EMBL" id="FNOY01000023">
    <property type="protein sequence ID" value="SDY21278.1"/>
    <property type="molecule type" value="Genomic_DNA"/>
</dbReference>
<dbReference type="SUPFAM" id="SSF52949">
    <property type="entry name" value="Macro domain-like"/>
    <property type="match status" value="1"/>
</dbReference>
<name>A0A1H3I2D4_9PROT</name>
<feature type="binding site" evidence="9">
    <location>
        <position position="351"/>
    </location>
    <ligand>
        <name>Mn(2+)</name>
        <dbReference type="ChEBI" id="CHEBI:29035"/>
        <label>2</label>
    </ligand>
</feature>
<gene>
    <name evidence="9" type="primary">pepA</name>
    <name evidence="11" type="ORF">SAMN05421881_102323</name>
</gene>
<reference evidence="11 12" key="1">
    <citation type="submission" date="2016-10" db="EMBL/GenBank/DDBJ databases">
        <authorList>
            <person name="de Groot N.N."/>
        </authorList>
    </citation>
    <scope>NUCLEOTIDE SEQUENCE [LARGE SCALE GENOMIC DNA]</scope>
    <source>
        <strain evidence="11 12">Nm1</strain>
    </source>
</reference>
<dbReference type="GO" id="GO:0030145">
    <property type="term" value="F:manganese ion binding"/>
    <property type="evidence" value="ECO:0007669"/>
    <property type="project" value="UniProtKB-UniRule"/>
</dbReference>
<dbReference type="NCBIfam" id="NF002073">
    <property type="entry name" value="PRK00913.1-2"/>
    <property type="match status" value="1"/>
</dbReference>
<evidence type="ECO:0000313" key="12">
    <source>
        <dbReference type="Proteomes" id="UP000198640"/>
    </source>
</evidence>
<feature type="active site" evidence="9">
    <location>
        <position position="279"/>
    </location>
</feature>
<dbReference type="InterPro" id="IPR043472">
    <property type="entry name" value="Macro_dom-like"/>
</dbReference>
<dbReference type="OrthoDB" id="9809354at2"/>
<comment type="cofactor">
    <cofactor evidence="9">
        <name>Mn(2+)</name>
        <dbReference type="ChEBI" id="CHEBI:29035"/>
    </cofactor>
    <text evidence="9">Binds 2 manganese ions per subunit.</text>
</comment>
<keyword evidence="7 9" id="KW-0378">Hydrolase</keyword>
<dbReference type="GO" id="GO:0070006">
    <property type="term" value="F:metalloaminopeptidase activity"/>
    <property type="evidence" value="ECO:0007669"/>
    <property type="project" value="InterPro"/>
</dbReference>
<dbReference type="RefSeq" id="WP_090413753.1">
    <property type="nucleotide sequence ID" value="NZ_FNOY01000023.1"/>
</dbReference>
<dbReference type="SUPFAM" id="SSF53187">
    <property type="entry name" value="Zn-dependent exopeptidases"/>
    <property type="match status" value="1"/>
</dbReference>
<dbReference type="Gene3D" id="3.40.220.10">
    <property type="entry name" value="Leucine Aminopeptidase, subunit E, domain 1"/>
    <property type="match status" value="1"/>
</dbReference>
<evidence type="ECO:0000256" key="9">
    <source>
        <dbReference type="HAMAP-Rule" id="MF_00181"/>
    </source>
</evidence>
<dbReference type="InterPro" id="IPR011356">
    <property type="entry name" value="Leucine_aapep/pepB"/>
</dbReference>
<comment type="function">
    <text evidence="9">Presumably involved in the processing and regular turnover of intracellular proteins. Catalyzes the removal of unsubstituted N-terminal amino acids from various peptides.</text>
</comment>
<evidence type="ECO:0000259" key="10">
    <source>
        <dbReference type="PROSITE" id="PS00631"/>
    </source>
</evidence>
<feature type="active site" evidence="9">
    <location>
        <position position="353"/>
    </location>
</feature>
<dbReference type="EC" id="3.4.11.1" evidence="9"/>
<comment type="catalytic activity">
    <reaction evidence="1 9">
        <text>Release of an N-terminal amino acid, Xaa-|-Yaa-, in which Xaa is preferably Leu, but may be other amino acids including Pro although not Arg or Lys, and Yaa may be Pro. Amino acid amides and methyl esters are also readily hydrolyzed, but rates on arylamides are exceedingly low.</text>
        <dbReference type="EC" id="3.4.11.1"/>
    </reaction>
</comment>
<dbReference type="STRING" id="44576.SAMN05421881_102323"/>
<evidence type="ECO:0000256" key="6">
    <source>
        <dbReference type="ARBA" id="ARBA00022723"/>
    </source>
</evidence>
<dbReference type="PANTHER" id="PTHR11963">
    <property type="entry name" value="LEUCINE AMINOPEPTIDASE-RELATED"/>
    <property type="match status" value="1"/>
</dbReference>
<dbReference type="CDD" id="cd00433">
    <property type="entry name" value="Peptidase_M17"/>
    <property type="match status" value="1"/>
</dbReference>
<proteinExistence type="inferred from homology"/>
<feature type="binding site" evidence="9">
    <location>
        <position position="267"/>
    </location>
    <ligand>
        <name>Mn(2+)</name>
        <dbReference type="ChEBI" id="CHEBI:29035"/>
        <label>2</label>
    </ligand>
</feature>
<dbReference type="Pfam" id="PF00883">
    <property type="entry name" value="Peptidase_M17"/>
    <property type="match status" value="1"/>
</dbReference>
<keyword evidence="4 9" id="KW-0031">Aminopeptidase</keyword>